<evidence type="ECO:0000256" key="2">
    <source>
        <dbReference type="SAM" id="MobiDB-lite"/>
    </source>
</evidence>
<dbReference type="AlphaFoldDB" id="A0A8J4EG35"/>
<evidence type="ECO:0000313" key="6">
    <source>
        <dbReference type="Proteomes" id="UP000635606"/>
    </source>
</evidence>
<comment type="caution">
    <text evidence="5">The sequence shown here is derived from an EMBL/GenBank/DDBJ whole genome shotgun (WGS) entry which is preliminary data.</text>
</comment>
<organism evidence="5 6">
    <name type="scientific">Virgisporangium ochraceum</name>
    <dbReference type="NCBI Taxonomy" id="65505"/>
    <lineage>
        <taxon>Bacteria</taxon>
        <taxon>Bacillati</taxon>
        <taxon>Actinomycetota</taxon>
        <taxon>Actinomycetes</taxon>
        <taxon>Micromonosporales</taxon>
        <taxon>Micromonosporaceae</taxon>
        <taxon>Virgisporangium</taxon>
    </lineage>
</organism>
<dbReference type="PANTHER" id="PTHR33392">
    <property type="entry name" value="POLYISOPRENYL-TEICHOIC ACID--PEPTIDOGLYCAN TEICHOIC ACID TRANSFERASE TAGU"/>
    <property type="match status" value="1"/>
</dbReference>
<keyword evidence="6" id="KW-1185">Reference proteome</keyword>
<keyword evidence="3" id="KW-0472">Membrane</keyword>
<dbReference type="Gene3D" id="3.40.630.190">
    <property type="entry name" value="LCP protein"/>
    <property type="match status" value="1"/>
</dbReference>
<dbReference type="RefSeq" id="WP_203930632.1">
    <property type="nucleotide sequence ID" value="NZ_BOPH01000082.1"/>
</dbReference>
<feature type="region of interest" description="Disordered" evidence="2">
    <location>
        <begin position="107"/>
        <end position="143"/>
    </location>
</feature>
<protein>
    <recommendedName>
        <fullName evidence="4">Cell envelope-related transcriptional attenuator domain-containing protein</fullName>
    </recommendedName>
</protein>
<feature type="transmembrane region" description="Helical" evidence="3">
    <location>
        <begin position="59"/>
        <end position="81"/>
    </location>
</feature>
<evidence type="ECO:0000313" key="5">
    <source>
        <dbReference type="EMBL" id="GIJ70737.1"/>
    </source>
</evidence>
<feature type="domain" description="Cell envelope-related transcriptional attenuator" evidence="4">
    <location>
        <begin position="169"/>
        <end position="361"/>
    </location>
</feature>
<keyword evidence="3" id="KW-1133">Transmembrane helix</keyword>
<dbReference type="InterPro" id="IPR050922">
    <property type="entry name" value="LytR/CpsA/Psr_CW_biosynth"/>
</dbReference>
<comment type="similarity">
    <text evidence="1">Belongs to the LytR/CpsA/Psr (LCP) family.</text>
</comment>
<gene>
    <name evidence="5" type="ORF">Voc01_056540</name>
</gene>
<accession>A0A8J4EG35</accession>
<name>A0A8J4EG35_9ACTN</name>
<feature type="compositionally biased region" description="Gly residues" evidence="2">
    <location>
        <begin position="117"/>
        <end position="143"/>
    </location>
</feature>
<dbReference type="EMBL" id="BOPH01000082">
    <property type="protein sequence ID" value="GIJ70737.1"/>
    <property type="molecule type" value="Genomic_DNA"/>
</dbReference>
<dbReference type="PANTHER" id="PTHR33392:SF6">
    <property type="entry name" value="POLYISOPRENYL-TEICHOIC ACID--PEPTIDOGLYCAN TEICHOIC ACID TRANSFERASE TAGU"/>
    <property type="match status" value="1"/>
</dbReference>
<dbReference type="Proteomes" id="UP000635606">
    <property type="component" value="Unassembled WGS sequence"/>
</dbReference>
<proteinExistence type="inferred from homology"/>
<evidence type="ECO:0000259" key="4">
    <source>
        <dbReference type="Pfam" id="PF03816"/>
    </source>
</evidence>
<dbReference type="Pfam" id="PF03816">
    <property type="entry name" value="LytR_cpsA_psr"/>
    <property type="match status" value="1"/>
</dbReference>
<dbReference type="InterPro" id="IPR004474">
    <property type="entry name" value="LytR_CpsA_psr"/>
</dbReference>
<sequence>MLATSAPAVPAGRAARRAELRADFRSRLAAAGMDEFVDLDEVVAPDRPSDPGSGPWRPVAVVAVMLLTVTVALAAGGVYLFQRYTASIGQEPLLGAAAVGTPGRGWSAAGDAVEPAGGPGSGAAGSHRGGAAGGSRGGAAGAGAGRGRGTNILLVGIDQRAGSPATDVRADTIMIAHIPASRDRVYLVSIPRDSRVVVPAYPRAGFRGGVDKVNAAYRIGARAGGRSGGRAGGVELLGLTLRALMGVGFDAAAIVDFEGLRATVDAVGGVEMCVDEETTSIHVGWDVATGRQGVPYTLEAPHHDSPRPVPGMRAQVYRVGCQHFAGWQALDYVRQRELIPDGDYGRQRHQQHLIRALAQKVTARGLVRDPVAADRVLRALGGSVTFDGNGRAPSDWILAFRHLEASAVTLVRTNGGRFASQVVDGRSFEILGDTAGELFAAMRTDTVADFLTAHPDWAGR</sequence>
<evidence type="ECO:0000256" key="1">
    <source>
        <dbReference type="ARBA" id="ARBA00006068"/>
    </source>
</evidence>
<reference evidence="5" key="1">
    <citation type="submission" date="2021-01" db="EMBL/GenBank/DDBJ databases">
        <title>Whole genome shotgun sequence of Virgisporangium ochraceum NBRC 16418.</title>
        <authorList>
            <person name="Komaki H."/>
            <person name="Tamura T."/>
        </authorList>
    </citation>
    <scope>NUCLEOTIDE SEQUENCE</scope>
    <source>
        <strain evidence="5">NBRC 16418</strain>
    </source>
</reference>
<evidence type="ECO:0000256" key="3">
    <source>
        <dbReference type="SAM" id="Phobius"/>
    </source>
</evidence>
<keyword evidence="3" id="KW-0812">Transmembrane</keyword>